<evidence type="ECO:0000256" key="8">
    <source>
        <dbReference type="ARBA" id="ARBA00029346"/>
    </source>
</evidence>
<dbReference type="HAMAP" id="MF_00151">
    <property type="entry name" value="PPAT_bact"/>
    <property type="match status" value="1"/>
</dbReference>
<dbReference type="GO" id="GO:0005737">
    <property type="term" value="C:cytoplasm"/>
    <property type="evidence" value="ECO:0007669"/>
    <property type="project" value="UniProtKB-SubCell"/>
</dbReference>
<comment type="caution">
    <text evidence="11">The sequence shown here is derived from an EMBL/GenBank/DDBJ whole genome shotgun (WGS) entry which is preliminary data.</text>
</comment>
<reference evidence="11 12" key="1">
    <citation type="submission" date="2019-12" db="EMBL/GenBank/DDBJ databases">
        <title>Defluviitalea raffinosedens, isolated from a biogas fermenter, genome sequencing and characterization.</title>
        <authorList>
            <person name="Rettenmaier R."/>
            <person name="Schneider M."/>
            <person name="Neuhaus K."/>
            <person name="Liebl W."/>
            <person name="Zverlov V."/>
        </authorList>
    </citation>
    <scope>NUCLEOTIDE SEQUENCE [LARGE SCALE GENOMIC DNA]</scope>
    <source>
        <strain evidence="11 12">249c-K6</strain>
    </source>
</reference>
<feature type="site" description="Transition state stabilizer" evidence="9">
    <location>
        <position position="17"/>
    </location>
</feature>
<feature type="domain" description="Cytidyltransferase-like" evidence="10">
    <location>
        <begin position="5"/>
        <end position="133"/>
    </location>
</feature>
<name>A0A7C8HJM4_9FIRM</name>
<proteinExistence type="inferred from homology"/>
<dbReference type="SUPFAM" id="SSF52374">
    <property type="entry name" value="Nucleotidylyl transferase"/>
    <property type="match status" value="1"/>
</dbReference>
<dbReference type="PANTHER" id="PTHR21342:SF1">
    <property type="entry name" value="PHOSPHOPANTETHEINE ADENYLYLTRANSFERASE"/>
    <property type="match status" value="1"/>
</dbReference>
<sequence length="158" mass="17775">MKIGIYPGTFDPVTYGHLDVIKRASKVVDYLIVGVLCNVRKQPLLTLEERIQLLENVTDDLPNISIESFSGLLVEFAKQKNANVIIRGLRAVTDFEYELQLAQANQYLNSDIETIFLATNVQYSFLSSSVVKEIARFGGNVDALVPPKVAEYLRTKYM</sequence>
<comment type="catalytic activity">
    <reaction evidence="8 9">
        <text>(R)-4'-phosphopantetheine + ATP + H(+) = 3'-dephospho-CoA + diphosphate</text>
        <dbReference type="Rhea" id="RHEA:19801"/>
        <dbReference type="ChEBI" id="CHEBI:15378"/>
        <dbReference type="ChEBI" id="CHEBI:30616"/>
        <dbReference type="ChEBI" id="CHEBI:33019"/>
        <dbReference type="ChEBI" id="CHEBI:57328"/>
        <dbReference type="ChEBI" id="CHEBI:61723"/>
        <dbReference type="EC" id="2.7.7.3"/>
    </reaction>
</comment>
<keyword evidence="5 9" id="KW-0067">ATP-binding</keyword>
<feature type="binding site" evidence="9">
    <location>
        <position position="9"/>
    </location>
    <ligand>
        <name>substrate</name>
    </ligand>
</feature>
<dbReference type="CDD" id="cd02163">
    <property type="entry name" value="PPAT"/>
    <property type="match status" value="1"/>
</dbReference>
<dbReference type="GO" id="GO:0004595">
    <property type="term" value="F:pantetheine-phosphate adenylyltransferase activity"/>
    <property type="evidence" value="ECO:0007669"/>
    <property type="project" value="UniProtKB-UniRule"/>
</dbReference>
<evidence type="ECO:0000259" key="10">
    <source>
        <dbReference type="Pfam" id="PF01467"/>
    </source>
</evidence>
<feature type="binding site" evidence="9">
    <location>
        <begin position="123"/>
        <end position="129"/>
    </location>
    <ligand>
        <name>ATP</name>
        <dbReference type="ChEBI" id="CHEBI:30616"/>
    </ligand>
</feature>
<comment type="pathway">
    <text evidence="9">Cofactor biosynthesis; coenzyme A biosynthesis; CoA from (R)-pantothenate: step 4/5.</text>
</comment>
<comment type="function">
    <text evidence="9">Reversibly transfers an adenylyl group from ATP to 4'-phosphopantetheine, yielding dephospho-CoA (dPCoA) and pyrophosphate.</text>
</comment>
<dbReference type="Pfam" id="PF01467">
    <property type="entry name" value="CTP_transf_like"/>
    <property type="match status" value="1"/>
</dbReference>
<keyword evidence="7 9" id="KW-0173">Coenzyme A biosynthesis</keyword>
<dbReference type="PANTHER" id="PTHR21342">
    <property type="entry name" value="PHOSPHOPANTETHEINE ADENYLYLTRANSFERASE"/>
    <property type="match status" value="1"/>
</dbReference>
<keyword evidence="12" id="KW-1185">Reference proteome</keyword>
<keyword evidence="6 9" id="KW-0460">Magnesium</keyword>
<accession>A0A7C8HJM4</accession>
<dbReference type="UniPathway" id="UPA00241">
    <property type="reaction ID" value="UER00355"/>
</dbReference>
<evidence type="ECO:0000313" key="11">
    <source>
        <dbReference type="EMBL" id="KAE9637191.1"/>
    </source>
</evidence>
<evidence type="ECO:0000313" key="12">
    <source>
        <dbReference type="Proteomes" id="UP000483018"/>
    </source>
</evidence>
<keyword evidence="3 9" id="KW-0548">Nucleotidyltransferase</keyword>
<dbReference type="Gene3D" id="3.40.50.620">
    <property type="entry name" value="HUPs"/>
    <property type="match status" value="1"/>
</dbReference>
<dbReference type="NCBIfam" id="TIGR01510">
    <property type="entry name" value="coaD_prev_kdtB"/>
    <property type="match status" value="1"/>
</dbReference>
<dbReference type="InterPro" id="IPR014729">
    <property type="entry name" value="Rossmann-like_a/b/a_fold"/>
</dbReference>
<feature type="binding site" evidence="9">
    <location>
        <position position="41"/>
    </location>
    <ligand>
        <name>substrate</name>
    </ligand>
</feature>
<dbReference type="InterPro" id="IPR004821">
    <property type="entry name" value="Cyt_trans-like"/>
</dbReference>
<feature type="binding site" evidence="9">
    <location>
        <begin position="9"/>
        <end position="10"/>
    </location>
    <ligand>
        <name>ATP</name>
        <dbReference type="ChEBI" id="CHEBI:30616"/>
    </ligand>
</feature>
<evidence type="ECO:0000256" key="7">
    <source>
        <dbReference type="ARBA" id="ARBA00022993"/>
    </source>
</evidence>
<dbReference type="OrthoDB" id="9806661at2"/>
<dbReference type="EC" id="2.7.7.3" evidence="9"/>
<keyword evidence="2 9" id="KW-0808">Transferase</keyword>
<protein>
    <recommendedName>
        <fullName evidence="9">Phosphopantetheine adenylyltransferase</fullName>
        <ecNumber evidence="9">2.7.7.3</ecNumber>
    </recommendedName>
    <alternativeName>
        <fullName evidence="9">Dephospho-CoA pyrophosphorylase</fullName>
    </alternativeName>
    <alternativeName>
        <fullName evidence="9">Pantetheine-phosphate adenylyltransferase</fullName>
        <shortName evidence="9">PPAT</shortName>
    </alternativeName>
</protein>
<evidence type="ECO:0000256" key="9">
    <source>
        <dbReference type="HAMAP-Rule" id="MF_00151"/>
    </source>
</evidence>
<dbReference type="RefSeq" id="WP_158739101.1">
    <property type="nucleotide sequence ID" value="NZ_JAFBEP010000006.1"/>
</dbReference>
<evidence type="ECO:0000256" key="4">
    <source>
        <dbReference type="ARBA" id="ARBA00022741"/>
    </source>
</evidence>
<organism evidence="11 12">
    <name type="scientific">Defluviitalea raffinosedens</name>
    <dbReference type="NCBI Taxonomy" id="1450156"/>
    <lineage>
        <taxon>Bacteria</taxon>
        <taxon>Bacillati</taxon>
        <taxon>Bacillota</taxon>
        <taxon>Clostridia</taxon>
        <taxon>Lachnospirales</taxon>
        <taxon>Defluviitaleaceae</taxon>
        <taxon>Defluviitalea</taxon>
    </lineage>
</organism>
<feature type="binding site" evidence="9">
    <location>
        <position position="87"/>
    </location>
    <ligand>
        <name>substrate</name>
    </ligand>
</feature>
<keyword evidence="1 9" id="KW-0963">Cytoplasm</keyword>
<dbReference type="GO" id="GO:0005524">
    <property type="term" value="F:ATP binding"/>
    <property type="evidence" value="ECO:0007669"/>
    <property type="project" value="UniProtKB-KW"/>
</dbReference>
<feature type="binding site" evidence="9">
    <location>
        <begin position="88"/>
        <end position="90"/>
    </location>
    <ligand>
        <name>ATP</name>
        <dbReference type="ChEBI" id="CHEBI:30616"/>
    </ligand>
</feature>
<feature type="binding site" evidence="9">
    <location>
        <position position="98"/>
    </location>
    <ligand>
        <name>ATP</name>
        <dbReference type="ChEBI" id="CHEBI:30616"/>
    </ligand>
</feature>
<gene>
    <name evidence="9 11" type="primary">coaD</name>
    <name evidence="11" type="ORF">GND95_01810</name>
</gene>
<comment type="similarity">
    <text evidence="9">Belongs to the bacterial CoaD family.</text>
</comment>
<dbReference type="GO" id="GO:0015937">
    <property type="term" value="P:coenzyme A biosynthetic process"/>
    <property type="evidence" value="ECO:0007669"/>
    <property type="project" value="UniProtKB-UniRule"/>
</dbReference>
<feature type="binding site" evidence="9">
    <location>
        <position position="17"/>
    </location>
    <ligand>
        <name>ATP</name>
        <dbReference type="ChEBI" id="CHEBI:30616"/>
    </ligand>
</feature>
<feature type="binding site" evidence="9">
    <location>
        <position position="73"/>
    </location>
    <ligand>
        <name>substrate</name>
    </ligand>
</feature>
<dbReference type="PRINTS" id="PR01020">
    <property type="entry name" value="LPSBIOSNTHSS"/>
</dbReference>
<dbReference type="Proteomes" id="UP000483018">
    <property type="component" value="Unassembled WGS sequence"/>
</dbReference>
<dbReference type="AlphaFoldDB" id="A0A7C8HJM4"/>
<comment type="cofactor">
    <cofactor evidence="9">
        <name>Mg(2+)</name>
        <dbReference type="ChEBI" id="CHEBI:18420"/>
    </cofactor>
</comment>
<evidence type="ECO:0000256" key="2">
    <source>
        <dbReference type="ARBA" id="ARBA00022679"/>
    </source>
</evidence>
<evidence type="ECO:0000256" key="6">
    <source>
        <dbReference type="ARBA" id="ARBA00022842"/>
    </source>
</evidence>
<dbReference type="InterPro" id="IPR001980">
    <property type="entry name" value="PPAT"/>
</dbReference>
<dbReference type="NCBIfam" id="TIGR00125">
    <property type="entry name" value="cyt_tran_rel"/>
    <property type="match status" value="1"/>
</dbReference>
<keyword evidence="4 9" id="KW-0547">Nucleotide-binding</keyword>
<comment type="subunit">
    <text evidence="9">Homohexamer.</text>
</comment>
<evidence type="ECO:0000256" key="5">
    <source>
        <dbReference type="ARBA" id="ARBA00022840"/>
    </source>
</evidence>
<comment type="subcellular location">
    <subcellularLocation>
        <location evidence="9">Cytoplasm</location>
    </subcellularLocation>
</comment>
<evidence type="ECO:0000256" key="3">
    <source>
        <dbReference type="ARBA" id="ARBA00022695"/>
    </source>
</evidence>
<evidence type="ECO:0000256" key="1">
    <source>
        <dbReference type="ARBA" id="ARBA00022490"/>
    </source>
</evidence>
<dbReference type="EMBL" id="WSLF01000001">
    <property type="protein sequence ID" value="KAE9637191.1"/>
    <property type="molecule type" value="Genomic_DNA"/>
</dbReference>